<dbReference type="GO" id="GO:0003988">
    <property type="term" value="F:acetyl-CoA C-acyltransferase activity"/>
    <property type="evidence" value="ECO:0007669"/>
    <property type="project" value="UniProtKB-EC"/>
</dbReference>
<evidence type="ECO:0000259" key="6">
    <source>
        <dbReference type="Pfam" id="PF00108"/>
    </source>
</evidence>
<reference evidence="8" key="1">
    <citation type="journal article" date="2014" name="Genome Biol. Evol.">
        <title>Pangenome evidence for extensive interdomain horizontal transfer affecting lineage core and shell genes in uncultured planktonic thaumarchaeota and euryarchaeota.</title>
        <authorList>
            <person name="Deschamps P."/>
            <person name="Zivanovic Y."/>
            <person name="Moreira D."/>
            <person name="Rodriguez-Valera F."/>
            <person name="Lopez-Garcia P."/>
        </authorList>
    </citation>
    <scope>NUCLEOTIDE SEQUENCE</scope>
</reference>
<dbReference type="InterPro" id="IPR002155">
    <property type="entry name" value="Thiolase"/>
</dbReference>
<evidence type="ECO:0000256" key="5">
    <source>
        <dbReference type="ARBA" id="ARBA00024073"/>
    </source>
</evidence>
<dbReference type="FunFam" id="3.40.47.10:FF:000010">
    <property type="entry name" value="Acetyl-CoA acetyltransferase (Thiolase)"/>
    <property type="match status" value="1"/>
</dbReference>
<comment type="similarity">
    <text evidence="1">Belongs to the thiolase-like superfamily. Thiolase family.</text>
</comment>
<keyword evidence="2 8" id="KW-0808">Transferase</keyword>
<proteinExistence type="inferred from homology"/>
<evidence type="ECO:0000256" key="3">
    <source>
        <dbReference type="ARBA" id="ARBA00023229"/>
    </source>
</evidence>
<evidence type="ECO:0000256" key="1">
    <source>
        <dbReference type="ARBA" id="ARBA00010982"/>
    </source>
</evidence>
<dbReference type="InterPro" id="IPR020613">
    <property type="entry name" value="Thiolase_CS"/>
</dbReference>
<feature type="domain" description="Thiolase C-terminal" evidence="7">
    <location>
        <begin position="324"/>
        <end position="449"/>
    </location>
</feature>
<dbReference type="AlphaFoldDB" id="A0A075FTP6"/>
<dbReference type="InterPro" id="IPR020610">
    <property type="entry name" value="Thiolase_AS"/>
</dbReference>
<evidence type="ECO:0000256" key="4">
    <source>
        <dbReference type="ARBA" id="ARBA00023315"/>
    </source>
</evidence>
<dbReference type="InterPro" id="IPR050215">
    <property type="entry name" value="Thiolase-like_sf_Thiolase"/>
</dbReference>
<keyword evidence="4 8" id="KW-0012">Acyltransferase</keyword>
<name>A0A075FTP6_9EURY</name>
<dbReference type="PROSITE" id="PS00099">
    <property type="entry name" value="THIOLASE_3"/>
    <property type="match status" value="1"/>
</dbReference>
<dbReference type="InterPro" id="IPR020617">
    <property type="entry name" value="Thiolase_C"/>
</dbReference>
<evidence type="ECO:0000313" key="8">
    <source>
        <dbReference type="EMBL" id="AIE95045.1"/>
    </source>
</evidence>
<evidence type="ECO:0000256" key="2">
    <source>
        <dbReference type="ARBA" id="ARBA00022679"/>
    </source>
</evidence>
<accession>A0A075FTP6</accession>
<dbReference type="EMBL" id="KF900437">
    <property type="protein sequence ID" value="AIE95045.1"/>
    <property type="molecule type" value="Genomic_DNA"/>
</dbReference>
<dbReference type="Pfam" id="PF00108">
    <property type="entry name" value="Thiolase_N"/>
    <property type="match status" value="1"/>
</dbReference>
<dbReference type="GO" id="GO:0010124">
    <property type="term" value="P:phenylacetate catabolic process"/>
    <property type="evidence" value="ECO:0007669"/>
    <property type="project" value="TreeGrafter"/>
</dbReference>
<dbReference type="SUPFAM" id="SSF53901">
    <property type="entry name" value="Thiolase-like"/>
    <property type="match status" value="2"/>
</dbReference>
<evidence type="ECO:0000259" key="7">
    <source>
        <dbReference type="Pfam" id="PF02803"/>
    </source>
</evidence>
<dbReference type="PANTHER" id="PTHR43853">
    <property type="entry name" value="3-KETOACYL-COA THIOLASE, PEROXISOMAL"/>
    <property type="match status" value="1"/>
</dbReference>
<sequence length="449" mass="47640">MWGAAKWIRLLLEKANFSLSTHFLSALLKGEGLVAVAGERCMREVVVVSAVRTAIGNHGGALATIRPDDLASLVIKEAVERAGIKGEEIEEVYFGCTNQAGEDNRNVARMGLLLAGLPTSVGGVTFNRLCASGLTALNAAARAIRCGEGEVYVVGGVESMSRAPYVMAKPEKGFAIGNPIVQDTTLGWRFSNPQLKEDYGNDGMGVTAENLRELSTVDLKNTSRESQDKFALKSHTKAVEAIDTGRFSDEIVAVEVAQRKGDPIIFNTDERPRRNSTMEKLGKLKPAFKKGGSVTAANSSGINDGAAALVLMSAEKADELGLDVMATWIASGAAGVEPRTMGWGPIPATRKALERANMQISDLHLVELNEAFAIQALTCIDELGLDEEIVNVNGGAVALGHPLGCSGARIVVTLLHEMVKRSENHDGEMNGLATLCVGVGQGEAAIFQR</sequence>
<dbReference type="GO" id="GO:0006635">
    <property type="term" value="P:fatty acid beta-oxidation"/>
    <property type="evidence" value="ECO:0007669"/>
    <property type="project" value="TreeGrafter"/>
</dbReference>
<keyword evidence="3" id="KW-0414">Isoprene biosynthesis</keyword>
<organism evidence="8">
    <name type="scientific">uncultured marine group II/III euryarchaeote AD1000_55_D10</name>
    <dbReference type="NCBI Taxonomy" id="1457785"/>
    <lineage>
        <taxon>Archaea</taxon>
        <taxon>Methanobacteriati</taxon>
        <taxon>Methanobacteriota</taxon>
        <taxon>environmental samples</taxon>
    </lineage>
</organism>
<dbReference type="Pfam" id="PF02803">
    <property type="entry name" value="Thiolase_C"/>
    <property type="match status" value="1"/>
</dbReference>
<dbReference type="InterPro" id="IPR020616">
    <property type="entry name" value="Thiolase_N"/>
</dbReference>
<feature type="domain" description="Thiolase N-terminal" evidence="6">
    <location>
        <begin position="45"/>
        <end position="314"/>
    </location>
</feature>
<dbReference type="InterPro" id="IPR016039">
    <property type="entry name" value="Thiolase-like"/>
</dbReference>
<protein>
    <recommendedName>
        <fullName evidence="5">acetyl-CoA C-acyltransferase</fullName>
        <ecNumber evidence="5">2.3.1.16</ecNumber>
    </recommendedName>
</protein>
<dbReference type="NCBIfam" id="TIGR01930">
    <property type="entry name" value="AcCoA-C-Actrans"/>
    <property type="match status" value="1"/>
</dbReference>
<dbReference type="GO" id="GO:0008299">
    <property type="term" value="P:isoprenoid biosynthetic process"/>
    <property type="evidence" value="ECO:0007669"/>
    <property type="project" value="UniProtKB-KW"/>
</dbReference>
<dbReference type="GO" id="GO:0005737">
    <property type="term" value="C:cytoplasm"/>
    <property type="evidence" value="ECO:0007669"/>
    <property type="project" value="UniProtKB-ARBA"/>
</dbReference>
<dbReference type="PANTHER" id="PTHR43853:SF2">
    <property type="entry name" value="3-OXOADIPYL-COA_3-OXO-5,6-DEHYDROSUBERYL-COA THIOLASE"/>
    <property type="match status" value="1"/>
</dbReference>
<gene>
    <name evidence="8" type="primary">atoB</name>
</gene>
<dbReference type="PROSITE" id="PS00737">
    <property type="entry name" value="THIOLASE_2"/>
    <property type="match status" value="1"/>
</dbReference>
<dbReference type="EC" id="2.3.1.16" evidence="5"/>
<dbReference type="CDD" id="cd00751">
    <property type="entry name" value="thiolase"/>
    <property type="match status" value="1"/>
</dbReference>
<dbReference type="PIRSF" id="PIRSF000429">
    <property type="entry name" value="Ac-CoA_Ac_transf"/>
    <property type="match status" value="1"/>
</dbReference>
<dbReference type="Gene3D" id="3.40.47.10">
    <property type="match status" value="1"/>
</dbReference>